<proteinExistence type="predicted"/>
<evidence type="ECO:0000259" key="2">
    <source>
        <dbReference type="Pfam" id="PF06722"/>
    </source>
</evidence>
<sequence length="227" mass="25590">MPWTPTYEFPHPLSRVKQQMAYRLSYQIVNSLIWLGIRDLINEFRKKKLKLRPITYLSGSYTSPPNMPYGYIWSPYLVPKPKDWGPNIDVVGFCFLNLASDYEPPISLLEWLEEGEKEGKKPIYIGFGSLVHHGGAGTTAVGLRAACPTIIVPFFGDQPFWGERVHAKGVGRAPIPVDEFTLGKLVNAINYMLKPEVKRNAEELADAMKHEDGVAGAVAAFYKHYHP</sequence>
<dbReference type="InterPro" id="IPR050426">
    <property type="entry name" value="Glycosyltransferase_28"/>
</dbReference>
<evidence type="ECO:0000313" key="4">
    <source>
        <dbReference type="Proteomes" id="UP000289738"/>
    </source>
</evidence>
<reference evidence="3 4" key="1">
    <citation type="submission" date="2019-01" db="EMBL/GenBank/DDBJ databases">
        <title>Sequencing of cultivated peanut Arachis hypogaea provides insights into genome evolution and oil improvement.</title>
        <authorList>
            <person name="Chen X."/>
        </authorList>
    </citation>
    <scope>NUCLEOTIDE SEQUENCE [LARGE SCALE GENOMIC DNA]</scope>
    <source>
        <strain evidence="4">cv. Fuhuasheng</strain>
        <tissue evidence="3">Leaves</tissue>
    </source>
</reference>
<gene>
    <name evidence="3" type="ORF">Ahy_A09g044518</name>
</gene>
<dbReference type="PANTHER" id="PTHR48050:SF2">
    <property type="entry name" value="STEROL 3-BETA-GLUCOSYLTRANSFERASE UGT80A2-LIKE"/>
    <property type="match status" value="1"/>
</dbReference>
<evidence type="ECO:0000256" key="1">
    <source>
        <dbReference type="ARBA" id="ARBA00022679"/>
    </source>
</evidence>
<comment type="caution">
    <text evidence="3">The sequence shown here is derived from an EMBL/GenBank/DDBJ whole genome shotgun (WGS) entry which is preliminary data.</text>
</comment>
<accession>A0A445BK88</accession>
<dbReference type="STRING" id="3818.A0A445BK88"/>
<dbReference type="Proteomes" id="UP000289738">
    <property type="component" value="Chromosome A09"/>
</dbReference>
<keyword evidence="1" id="KW-0808">Transferase</keyword>
<dbReference type="GO" id="GO:0008194">
    <property type="term" value="F:UDP-glycosyltransferase activity"/>
    <property type="evidence" value="ECO:0007669"/>
    <property type="project" value="InterPro"/>
</dbReference>
<dbReference type="InterPro" id="IPR002213">
    <property type="entry name" value="UDP_glucos_trans"/>
</dbReference>
<dbReference type="Gene3D" id="3.40.50.2000">
    <property type="entry name" value="Glycogen Phosphorylase B"/>
    <property type="match status" value="2"/>
</dbReference>
<dbReference type="CDD" id="cd03784">
    <property type="entry name" value="GT1_Gtf-like"/>
    <property type="match status" value="1"/>
</dbReference>
<dbReference type="SUPFAM" id="SSF53756">
    <property type="entry name" value="UDP-Glycosyltransferase/glycogen phosphorylase"/>
    <property type="match status" value="1"/>
</dbReference>
<dbReference type="Pfam" id="PF06722">
    <property type="entry name" value="EryCIII-like_C"/>
    <property type="match status" value="1"/>
</dbReference>
<dbReference type="PANTHER" id="PTHR48050">
    <property type="entry name" value="STEROL 3-BETA-GLUCOSYLTRANSFERASE"/>
    <property type="match status" value="1"/>
</dbReference>
<protein>
    <recommendedName>
        <fullName evidence="2">Erythromycin biosynthesis protein CIII-like C-terminal domain-containing protein</fullName>
    </recommendedName>
</protein>
<feature type="domain" description="Erythromycin biosynthesis protein CIII-like C-terminal" evidence="2">
    <location>
        <begin position="129"/>
        <end position="209"/>
    </location>
</feature>
<name>A0A445BK88_ARAHY</name>
<dbReference type="InterPro" id="IPR010610">
    <property type="entry name" value="EryCIII-like_C"/>
</dbReference>
<keyword evidence="4" id="KW-1185">Reference proteome</keyword>
<evidence type="ECO:0000313" key="3">
    <source>
        <dbReference type="EMBL" id="RYR39093.1"/>
    </source>
</evidence>
<organism evidence="3 4">
    <name type="scientific">Arachis hypogaea</name>
    <name type="common">Peanut</name>
    <dbReference type="NCBI Taxonomy" id="3818"/>
    <lineage>
        <taxon>Eukaryota</taxon>
        <taxon>Viridiplantae</taxon>
        <taxon>Streptophyta</taxon>
        <taxon>Embryophyta</taxon>
        <taxon>Tracheophyta</taxon>
        <taxon>Spermatophyta</taxon>
        <taxon>Magnoliopsida</taxon>
        <taxon>eudicotyledons</taxon>
        <taxon>Gunneridae</taxon>
        <taxon>Pentapetalae</taxon>
        <taxon>rosids</taxon>
        <taxon>fabids</taxon>
        <taxon>Fabales</taxon>
        <taxon>Fabaceae</taxon>
        <taxon>Papilionoideae</taxon>
        <taxon>50 kb inversion clade</taxon>
        <taxon>dalbergioids sensu lato</taxon>
        <taxon>Dalbergieae</taxon>
        <taxon>Pterocarpus clade</taxon>
        <taxon>Arachis</taxon>
    </lineage>
</organism>
<dbReference type="GO" id="GO:0016758">
    <property type="term" value="F:hexosyltransferase activity"/>
    <property type="evidence" value="ECO:0007669"/>
    <property type="project" value="UniProtKB-ARBA"/>
</dbReference>
<dbReference type="EMBL" id="SDMP01000009">
    <property type="protein sequence ID" value="RYR39093.1"/>
    <property type="molecule type" value="Genomic_DNA"/>
</dbReference>
<dbReference type="AlphaFoldDB" id="A0A445BK88"/>